<dbReference type="EMBL" id="WIGO01000079">
    <property type="protein sequence ID" value="KAF6831614.1"/>
    <property type="molecule type" value="Genomic_DNA"/>
</dbReference>
<name>A0A8H6KHI2_9PEZI</name>
<dbReference type="GO" id="GO:0016020">
    <property type="term" value="C:membrane"/>
    <property type="evidence" value="ECO:0007669"/>
    <property type="project" value="UniProtKB-SubCell"/>
</dbReference>
<evidence type="ECO:0000256" key="5">
    <source>
        <dbReference type="ARBA" id="ARBA00038359"/>
    </source>
</evidence>
<feature type="transmembrane region" description="Helical" evidence="7">
    <location>
        <begin position="142"/>
        <end position="164"/>
    </location>
</feature>
<evidence type="ECO:0000259" key="8">
    <source>
        <dbReference type="Pfam" id="PF20684"/>
    </source>
</evidence>
<evidence type="ECO:0000256" key="4">
    <source>
        <dbReference type="ARBA" id="ARBA00023136"/>
    </source>
</evidence>
<gene>
    <name evidence="9" type="ORF">CPLU01_06653</name>
</gene>
<feature type="compositionally biased region" description="Polar residues" evidence="6">
    <location>
        <begin position="363"/>
        <end position="376"/>
    </location>
</feature>
<evidence type="ECO:0000313" key="10">
    <source>
        <dbReference type="Proteomes" id="UP000654918"/>
    </source>
</evidence>
<dbReference type="PANTHER" id="PTHR33048:SF47">
    <property type="entry name" value="INTEGRAL MEMBRANE PROTEIN-RELATED"/>
    <property type="match status" value="1"/>
</dbReference>
<reference evidence="9" key="1">
    <citation type="journal article" date="2020" name="Phytopathology">
        <title>Genome Sequence Resources of Colletotrichum truncatum, C. plurivorum, C. musicola, and C. sojae: Four Species Pathogenic to Soybean (Glycine max).</title>
        <authorList>
            <person name="Rogerio F."/>
            <person name="Boufleur T.R."/>
            <person name="Ciampi-Guillardi M."/>
            <person name="Sukno S.A."/>
            <person name="Thon M.R."/>
            <person name="Massola Junior N.S."/>
            <person name="Baroncelli R."/>
        </authorList>
    </citation>
    <scope>NUCLEOTIDE SEQUENCE</scope>
    <source>
        <strain evidence="9">LFN00145</strain>
    </source>
</reference>
<feature type="compositionally biased region" description="Pro residues" evidence="6">
    <location>
        <begin position="8"/>
        <end position="24"/>
    </location>
</feature>
<comment type="similarity">
    <text evidence="5">Belongs to the SAT4 family.</text>
</comment>
<keyword evidence="3 7" id="KW-1133">Transmembrane helix</keyword>
<evidence type="ECO:0000313" key="9">
    <source>
        <dbReference type="EMBL" id="KAF6831614.1"/>
    </source>
</evidence>
<keyword evidence="2 7" id="KW-0812">Transmembrane</keyword>
<sequence>MDMTNMTGPPPGPGGPGGPGPNPLFPRDTREPVLLGVASMFIVITVLFVGVRVYIRGLLMKRWGHDDSMFVLAAVLTVGQAVTILLNTTDGSLGTHIWNSSLEDLRYLVATVTIYQFSFTAAKAAVLLQYRRAFAIRSVRMFCDIFLGVILVFMVVMIVAGAVVTRPLLNPNYRPGSDQRWFLAFGYANAATNLFTDVVIFILPLPLVGRLQLATMQKIGLIVSFGVGIFTGAISVLRISSLPMGIDSTDTFYEAVPLVLLTIAEPTTALVCACVPILRPLMTCSGGSRFSSRIAGSSQRPLPIESTNNGTAATPSTPRSPTSPTRPEMTRVRTIGGGIRGESPLSDGQSSMKRGLDSKGTRRPSSSDLSNQPARS</sequence>
<dbReference type="PANTHER" id="PTHR33048">
    <property type="entry name" value="PTH11-LIKE INTEGRAL MEMBRANE PROTEIN (AFU_ORTHOLOGUE AFUA_5G11245)"/>
    <property type="match status" value="1"/>
</dbReference>
<dbReference type="InterPro" id="IPR049326">
    <property type="entry name" value="Rhodopsin_dom_fungi"/>
</dbReference>
<accession>A0A8H6KHI2</accession>
<evidence type="ECO:0000256" key="2">
    <source>
        <dbReference type="ARBA" id="ARBA00022692"/>
    </source>
</evidence>
<feature type="transmembrane region" description="Helical" evidence="7">
    <location>
        <begin position="219"/>
        <end position="239"/>
    </location>
</feature>
<dbReference type="InterPro" id="IPR052337">
    <property type="entry name" value="SAT4-like"/>
</dbReference>
<feature type="compositionally biased region" description="Low complexity" evidence="6">
    <location>
        <begin position="311"/>
        <end position="327"/>
    </location>
</feature>
<proteinExistence type="inferred from homology"/>
<feature type="transmembrane region" description="Helical" evidence="7">
    <location>
        <begin position="259"/>
        <end position="278"/>
    </location>
</feature>
<evidence type="ECO:0000256" key="3">
    <source>
        <dbReference type="ARBA" id="ARBA00022989"/>
    </source>
</evidence>
<evidence type="ECO:0000256" key="1">
    <source>
        <dbReference type="ARBA" id="ARBA00004141"/>
    </source>
</evidence>
<feature type="domain" description="Rhodopsin" evidence="8">
    <location>
        <begin position="51"/>
        <end position="282"/>
    </location>
</feature>
<feature type="region of interest" description="Disordered" evidence="6">
    <location>
        <begin position="292"/>
        <end position="376"/>
    </location>
</feature>
<comment type="caution">
    <text evidence="9">The sequence shown here is derived from an EMBL/GenBank/DDBJ whole genome shotgun (WGS) entry which is preliminary data.</text>
</comment>
<comment type="subcellular location">
    <subcellularLocation>
        <location evidence="1">Membrane</location>
        <topology evidence="1">Multi-pass membrane protein</topology>
    </subcellularLocation>
</comment>
<feature type="region of interest" description="Disordered" evidence="6">
    <location>
        <begin position="1"/>
        <end position="25"/>
    </location>
</feature>
<feature type="transmembrane region" description="Helical" evidence="7">
    <location>
        <begin position="33"/>
        <end position="55"/>
    </location>
</feature>
<organism evidence="9 10">
    <name type="scientific">Colletotrichum plurivorum</name>
    <dbReference type="NCBI Taxonomy" id="2175906"/>
    <lineage>
        <taxon>Eukaryota</taxon>
        <taxon>Fungi</taxon>
        <taxon>Dikarya</taxon>
        <taxon>Ascomycota</taxon>
        <taxon>Pezizomycotina</taxon>
        <taxon>Sordariomycetes</taxon>
        <taxon>Hypocreomycetidae</taxon>
        <taxon>Glomerellales</taxon>
        <taxon>Glomerellaceae</taxon>
        <taxon>Colletotrichum</taxon>
        <taxon>Colletotrichum orchidearum species complex</taxon>
    </lineage>
</organism>
<feature type="transmembrane region" description="Helical" evidence="7">
    <location>
        <begin position="107"/>
        <end position="130"/>
    </location>
</feature>
<feature type="transmembrane region" description="Helical" evidence="7">
    <location>
        <begin position="184"/>
        <end position="207"/>
    </location>
</feature>
<dbReference type="Proteomes" id="UP000654918">
    <property type="component" value="Unassembled WGS sequence"/>
</dbReference>
<keyword evidence="4 7" id="KW-0472">Membrane</keyword>
<dbReference type="Pfam" id="PF20684">
    <property type="entry name" value="Fung_rhodopsin"/>
    <property type="match status" value="1"/>
</dbReference>
<protein>
    <recommendedName>
        <fullName evidence="8">Rhodopsin domain-containing protein</fullName>
    </recommendedName>
</protein>
<keyword evidence="10" id="KW-1185">Reference proteome</keyword>
<dbReference type="AlphaFoldDB" id="A0A8H6KHI2"/>
<feature type="compositionally biased region" description="Polar residues" evidence="6">
    <location>
        <begin position="292"/>
        <end position="310"/>
    </location>
</feature>
<evidence type="ECO:0000256" key="6">
    <source>
        <dbReference type="SAM" id="MobiDB-lite"/>
    </source>
</evidence>
<evidence type="ECO:0000256" key="7">
    <source>
        <dbReference type="SAM" id="Phobius"/>
    </source>
</evidence>
<feature type="transmembrane region" description="Helical" evidence="7">
    <location>
        <begin position="67"/>
        <end position="87"/>
    </location>
</feature>